<dbReference type="PANTHER" id="PTHR43630">
    <property type="entry name" value="POLY-BETA-1,6-N-ACETYL-D-GLUCOSAMINE SYNTHASE"/>
    <property type="match status" value="1"/>
</dbReference>
<dbReference type="InterPro" id="IPR029044">
    <property type="entry name" value="Nucleotide-diphossugar_trans"/>
</dbReference>
<keyword evidence="4" id="KW-1133">Transmembrane helix</keyword>
<dbReference type="Pfam" id="PF00535">
    <property type="entry name" value="Glycos_transf_2"/>
    <property type="match status" value="1"/>
</dbReference>
<feature type="transmembrane region" description="Helical" evidence="4">
    <location>
        <begin position="309"/>
        <end position="325"/>
    </location>
</feature>
<dbReference type="RefSeq" id="WP_105981591.1">
    <property type="nucleotide sequence ID" value="NZ_MQUC01000003.1"/>
</dbReference>
<dbReference type="SUPFAM" id="SSF53448">
    <property type="entry name" value="Nucleotide-diphospho-sugar transferases"/>
    <property type="match status" value="1"/>
</dbReference>
<feature type="transmembrane region" description="Helical" evidence="4">
    <location>
        <begin position="337"/>
        <end position="358"/>
    </location>
</feature>
<accession>A0A2S9WQD0</accession>
<feature type="transmembrane region" description="Helical" evidence="4">
    <location>
        <begin position="283"/>
        <end position="303"/>
    </location>
</feature>
<gene>
    <name evidence="6" type="ORF">BST86_00605</name>
</gene>
<keyword evidence="3 6" id="KW-0808">Transferase</keyword>
<keyword evidence="4" id="KW-0812">Transmembrane</keyword>
<dbReference type="OrthoDB" id="9800276at2"/>
<keyword evidence="2" id="KW-0328">Glycosyltransferase</keyword>
<protein>
    <submittedName>
        <fullName evidence="6">Glycosyl transferase family 2</fullName>
    </submittedName>
</protein>
<dbReference type="PANTHER" id="PTHR43630:SF1">
    <property type="entry name" value="POLY-BETA-1,6-N-ACETYL-D-GLUCOSAMINE SYNTHASE"/>
    <property type="match status" value="1"/>
</dbReference>
<dbReference type="Gene3D" id="3.90.550.10">
    <property type="entry name" value="Spore Coat Polysaccharide Biosynthesis Protein SpsA, Chain A"/>
    <property type="match status" value="1"/>
</dbReference>
<evidence type="ECO:0000256" key="4">
    <source>
        <dbReference type="SAM" id="Phobius"/>
    </source>
</evidence>
<evidence type="ECO:0000313" key="7">
    <source>
        <dbReference type="Proteomes" id="UP000239532"/>
    </source>
</evidence>
<dbReference type="Proteomes" id="UP000239532">
    <property type="component" value="Unassembled WGS sequence"/>
</dbReference>
<reference evidence="6 7" key="1">
    <citation type="submission" date="2016-11" db="EMBL/GenBank/DDBJ databases">
        <title>Trade-off between light-utilization and light-protection in marine flavobacteria.</title>
        <authorList>
            <person name="Kumagai Y."/>
        </authorList>
    </citation>
    <scope>NUCLEOTIDE SEQUENCE [LARGE SCALE GENOMIC DNA]</scope>
    <source>
        <strain evidence="6 7">JCM 17109</strain>
    </source>
</reference>
<keyword evidence="7" id="KW-1185">Reference proteome</keyword>
<comment type="caution">
    <text evidence="6">The sequence shown here is derived from an EMBL/GenBank/DDBJ whole genome shotgun (WGS) entry which is preliminary data.</text>
</comment>
<evidence type="ECO:0000259" key="5">
    <source>
        <dbReference type="Pfam" id="PF00535"/>
    </source>
</evidence>
<evidence type="ECO:0000256" key="3">
    <source>
        <dbReference type="ARBA" id="ARBA00022679"/>
    </source>
</evidence>
<dbReference type="EMBL" id="MQUC01000003">
    <property type="protein sequence ID" value="PRP65694.1"/>
    <property type="molecule type" value="Genomic_DNA"/>
</dbReference>
<organism evidence="6 7">
    <name type="scientific">Nonlabens agnitus</name>
    <dbReference type="NCBI Taxonomy" id="870484"/>
    <lineage>
        <taxon>Bacteria</taxon>
        <taxon>Pseudomonadati</taxon>
        <taxon>Bacteroidota</taxon>
        <taxon>Flavobacteriia</taxon>
        <taxon>Flavobacteriales</taxon>
        <taxon>Flavobacteriaceae</taxon>
        <taxon>Nonlabens</taxon>
    </lineage>
</organism>
<dbReference type="AlphaFoldDB" id="A0A2S9WQD0"/>
<evidence type="ECO:0000256" key="2">
    <source>
        <dbReference type="ARBA" id="ARBA00022676"/>
    </source>
</evidence>
<dbReference type="InterPro" id="IPR001173">
    <property type="entry name" value="Glyco_trans_2-like"/>
</dbReference>
<sequence>MAIGLFYVILLGCVLLNVCFYFYFSKVCFSNPTTYTKNVTPVSVIVCAKNEEENLKRLVPQLLSQDHPNFEIILINDASTDDTRFVIEEYMAQHPQIKMVDVVNNETFWGNKKYALTLGIKKAVNDHLVFIDADCEPASNQWLSLLSSPLKNDTTIVLGYSGYHKAKNSLLNALIRFETVLAAVQYLGYAMRGNPYMGVGRNLAYTSKQFYDVSGFMSHMKVMGGDDDLFVNEAATGNNTAVVIDPEAFTMSKPKQEWNKWWIQKKRHVQTSKLYKTKHKLSLGLFFTSQIFFFIATILGFLFGLQWEAILSLVLIRYVIVWIVMGKGLSRFRESELIPFFPLLELLLVFLQAGLFISNITHKPSRWK</sequence>
<dbReference type="GO" id="GO:0016757">
    <property type="term" value="F:glycosyltransferase activity"/>
    <property type="evidence" value="ECO:0007669"/>
    <property type="project" value="UniProtKB-KW"/>
</dbReference>
<comment type="similarity">
    <text evidence="1">Belongs to the glycosyltransferase 2 family.</text>
</comment>
<name>A0A2S9WQD0_9FLAO</name>
<proteinExistence type="inferred from homology"/>
<evidence type="ECO:0000313" key="6">
    <source>
        <dbReference type="EMBL" id="PRP65694.1"/>
    </source>
</evidence>
<evidence type="ECO:0000256" key="1">
    <source>
        <dbReference type="ARBA" id="ARBA00006739"/>
    </source>
</evidence>
<feature type="transmembrane region" description="Helical" evidence="4">
    <location>
        <begin position="6"/>
        <end position="24"/>
    </location>
</feature>
<feature type="domain" description="Glycosyltransferase 2-like" evidence="5">
    <location>
        <begin position="43"/>
        <end position="176"/>
    </location>
</feature>
<keyword evidence="4" id="KW-0472">Membrane</keyword>